<accession>A0ABS7HJI2</accession>
<keyword evidence="2" id="KW-1185">Reference proteome</keyword>
<comment type="caution">
    <text evidence="1">The sequence shown here is derived from an EMBL/GenBank/DDBJ whole genome shotgun (WGS) entry which is preliminary data.</text>
</comment>
<protein>
    <submittedName>
        <fullName evidence="1">Uncharacterized protein</fullName>
    </submittedName>
</protein>
<organism evidence="1 2">
    <name type="scientific">Microbacterium jejuense</name>
    <dbReference type="NCBI Taxonomy" id="1263637"/>
    <lineage>
        <taxon>Bacteria</taxon>
        <taxon>Bacillati</taxon>
        <taxon>Actinomycetota</taxon>
        <taxon>Actinomycetes</taxon>
        <taxon>Micrococcales</taxon>
        <taxon>Microbacteriaceae</taxon>
        <taxon>Microbacterium</taxon>
    </lineage>
</organism>
<evidence type="ECO:0000313" key="2">
    <source>
        <dbReference type="Proteomes" id="UP001196843"/>
    </source>
</evidence>
<proteinExistence type="predicted"/>
<dbReference type="Proteomes" id="UP001196843">
    <property type="component" value="Unassembled WGS sequence"/>
</dbReference>
<name>A0ABS7HJI2_9MICO</name>
<reference evidence="1 2" key="1">
    <citation type="journal article" date="2021" name="MBio">
        <title>Poor Competitiveness of Bradyrhizobium in Pigeon Pea Root Colonization in Indian Soils.</title>
        <authorList>
            <person name="Chalasani D."/>
            <person name="Basu A."/>
            <person name="Pullabhotla S.V.S.R.N."/>
            <person name="Jorrin B."/>
            <person name="Neal A.L."/>
            <person name="Poole P.S."/>
            <person name="Podile A.R."/>
            <person name="Tkacz A."/>
        </authorList>
    </citation>
    <scope>NUCLEOTIDE SEQUENCE [LARGE SCALE GENOMIC DNA]</scope>
    <source>
        <strain evidence="1 2">HU14</strain>
    </source>
</reference>
<sequence>MVKMHTPILSTAEKAAQEGLRKGLKVLLDRARELSPTDTGDSDKSGFVAIDDLTGQVGFGSFVSMLQHEHIEWQHLGGGQAKFLEAAAAEVDVSEYVFDEIREAFS</sequence>
<dbReference type="EMBL" id="JAEUAW010000003">
    <property type="protein sequence ID" value="MBW9093107.1"/>
    <property type="molecule type" value="Genomic_DNA"/>
</dbReference>
<evidence type="ECO:0000313" key="1">
    <source>
        <dbReference type="EMBL" id="MBW9093107.1"/>
    </source>
</evidence>
<gene>
    <name evidence="1" type="ORF">JNB62_05380</name>
</gene>
<dbReference type="RefSeq" id="WP_220299829.1">
    <property type="nucleotide sequence ID" value="NZ_JAEUAW010000003.1"/>
</dbReference>